<dbReference type="GO" id="GO:0006888">
    <property type="term" value="P:endoplasmic reticulum to Golgi vesicle-mediated transport"/>
    <property type="evidence" value="ECO:0000318"/>
    <property type="project" value="GO_Central"/>
</dbReference>
<sequence>MSNDKDQSVNSLNFFSGISNSSSRDRTAEFMLVAKTLQNKQNKDGMNSRSQSRHANPSEFSIVAKRIGNDIANTFKKLEKLANLAKKMSLFDDKPLEIQQLTNIIKQDINDLNRQIAQLREIARLKNMHNGRHIQTHSNSVLYSLQSRLASMSKDFKGVLEIRTANLKQQKERREQFSTAPVPMYTPTDNNEQSVLLRRNNSSVSINMDSLDSPHHQMQLIDQQDNYIQDRAETMENIESTIVELGGIFQQLATMVKEQEEQVLRIDANVEDTQANVEAAHSEILKYFQSISSNRWLMIKIFGVLMIFFIIFVVFMV</sequence>
<dbReference type="KEGG" id="tad:TRIADDRAFT_19936"/>
<dbReference type="AlphaFoldDB" id="B3RJT6"/>
<evidence type="ECO:0000313" key="12">
    <source>
        <dbReference type="Proteomes" id="UP000009022"/>
    </source>
</evidence>
<dbReference type="SUPFAM" id="SSF47661">
    <property type="entry name" value="t-snare proteins"/>
    <property type="match status" value="1"/>
</dbReference>
<organism evidence="11 12">
    <name type="scientific">Trichoplax adhaerens</name>
    <name type="common">Trichoplax reptans</name>
    <dbReference type="NCBI Taxonomy" id="10228"/>
    <lineage>
        <taxon>Eukaryota</taxon>
        <taxon>Metazoa</taxon>
        <taxon>Placozoa</taxon>
        <taxon>Uniplacotomia</taxon>
        <taxon>Trichoplacea</taxon>
        <taxon>Trichoplacidae</taxon>
        <taxon>Trichoplax</taxon>
    </lineage>
</organism>
<feature type="region of interest" description="Disordered" evidence="8">
    <location>
        <begin position="38"/>
        <end position="59"/>
    </location>
</feature>
<dbReference type="GO" id="GO:0012505">
    <property type="term" value="C:endomembrane system"/>
    <property type="evidence" value="ECO:0000318"/>
    <property type="project" value="GO_Central"/>
</dbReference>
<evidence type="ECO:0000256" key="5">
    <source>
        <dbReference type="ARBA" id="ARBA00022989"/>
    </source>
</evidence>
<dbReference type="OrthoDB" id="421009at2759"/>
<dbReference type="EMBL" id="DS985241">
    <property type="protein sequence ID" value="EDV29841.1"/>
    <property type="molecule type" value="Genomic_DNA"/>
</dbReference>
<keyword evidence="12" id="KW-1185">Reference proteome</keyword>
<dbReference type="InterPro" id="IPR045242">
    <property type="entry name" value="Syntaxin"/>
</dbReference>
<dbReference type="GO" id="GO:0006906">
    <property type="term" value="P:vesicle fusion"/>
    <property type="evidence" value="ECO:0000318"/>
    <property type="project" value="GO_Central"/>
</dbReference>
<dbReference type="GO" id="GO:0000149">
    <property type="term" value="F:SNARE binding"/>
    <property type="evidence" value="ECO:0000318"/>
    <property type="project" value="GO_Central"/>
</dbReference>
<proteinExistence type="inferred from homology"/>
<accession>B3RJT6</accession>
<keyword evidence="3" id="KW-0813">Transport</keyword>
<dbReference type="Proteomes" id="UP000009022">
    <property type="component" value="Unassembled WGS sequence"/>
</dbReference>
<dbReference type="PhylomeDB" id="B3RJT6"/>
<comment type="subcellular location">
    <subcellularLocation>
        <location evidence="1">Membrane</location>
        <topology evidence="1">Single-pass type IV membrane protein</topology>
    </subcellularLocation>
</comment>
<keyword evidence="4 9" id="KW-0812">Transmembrane</keyword>
<evidence type="ECO:0000256" key="6">
    <source>
        <dbReference type="ARBA" id="ARBA00023054"/>
    </source>
</evidence>
<keyword evidence="7 9" id="KW-0472">Membrane</keyword>
<evidence type="ECO:0000256" key="7">
    <source>
        <dbReference type="ARBA" id="ARBA00023136"/>
    </source>
</evidence>
<dbReference type="GO" id="GO:0006886">
    <property type="term" value="P:intracellular protein transport"/>
    <property type="evidence" value="ECO:0000318"/>
    <property type="project" value="GO_Central"/>
</dbReference>
<evidence type="ECO:0000256" key="3">
    <source>
        <dbReference type="ARBA" id="ARBA00022448"/>
    </source>
</evidence>
<dbReference type="CDD" id="cd15844">
    <property type="entry name" value="SNARE_syntaxin5"/>
    <property type="match status" value="1"/>
</dbReference>
<dbReference type="GeneID" id="6750257"/>
<feature type="domain" description="T-SNARE coiled-coil homology" evidence="10">
    <location>
        <begin position="225"/>
        <end position="287"/>
    </location>
</feature>
<reference evidence="11 12" key="1">
    <citation type="journal article" date="2008" name="Nature">
        <title>The Trichoplax genome and the nature of placozoans.</title>
        <authorList>
            <person name="Srivastava M."/>
            <person name="Begovic E."/>
            <person name="Chapman J."/>
            <person name="Putnam N.H."/>
            <person name="Hellsten U."/>
            <person name="Kawashima T."/>
            <person name="Kuo A."/>
            <person name="Mitros T."/>
            <person name="Salamov A."/>
            <person name="Carpenter M.L."/>
            <person name="Signorovitch A.Y."/>
            <person name="Moreno M.A."/>
            <person name="Kamm K."/>
            <person name="Grimwood J."/>
            <person name="Schmutz J."/>
            <person name="Shapiro H."/>
            <person name="Grigoriev I.V."/>
            <person name="Buss L.W."/>
            <person name="Schierwater B."/>
            <person name="Dellaporta S.L."/>
            <person name="Rokhsar D.S."/>
        </authorList>
    </citation>
    <scope>NUCLEOTIDE SEQUENCE [LARGE SCALE GENOMIC DNA]</scope>
    <source>
        <strain evidence="11 12">Grell-BS-1999</strain>
    </source>
</reference>
<dbReference type="RefSeq" id="XP_002109043.1">
    <property type="nucleotide sequence ID" value="XM_002109007.1"/>
</dbReference>
<feature type="region of interest" description="Disordered" evidence="8">
    <location>
        <begin position="170"/>
        <end position="190"/>
    </location>
</feature>
<protein>
    <recommendedName>
        <fullName evidence="10">t-SNARE coiled-coil homology domain-containing protein</fullName>
    </recommendedName>
</protein>
<dbReference type="Pfam" id="PF05739">
    <property type="entry name" value="SNARE"/>
    <property type="match status" value="1"/>
</dbReference>
<evidence type="ECO:0000256" key="4">
    <source>
        <dbReference type="ARBA" id="ARBA00022692"/>
    </source>
</evidence>
<evidence type="ECO:0000259" key="10">
    <source>
        <dbReference type="PROSITE" id="PS50192"/>
    </source>
</evidence>
<dbReference type="PROSITE" id="PS50192">
    <property type="entry name" value="T_SNARE"/>
    <property type="match status" value="1"/>
</dbReference>
<comment type="similarity">
    <text evidence="2">Belongs to the syntaxin family.</text>
</comment>
<dbReference type="STRING" id="10228.B3RJT6"/>
<dbReference type="GO" id="GO:0000139">
    <property type="term" value="C:Golgi membrane"/>
    <property type="evidence" value="ECO:0000318"/>
    <property type="project" value="GO_Central"/>
</dbReference>
<evidence type="ECO:0000256" key="2">
    <source>
        <dbReference type="ARBA" id="ARBA00009063"/>
    </source>
</evidence>
<dbReference type="InParanoid" id="B3RJT6"/>
<keyword evidence="5 9" id="KW-1133">Transmembrane helix</keyword>
<evidence type="ECO:0000256" key="8">
    <source>
        <dbReference type="SAM" id="MobiDB-lite"/>
    </source>
</evidence>
<evidence type="ECO:0000256" key="1">
    <source>
        <dbReference type="ARBA" id="ARBA00004211"/>
    </source>
</evidence>
<evidence type="ECO:0000256" key="9">
    <source>
        <dbReference type="SAM" id="Phobius"/>
    </source>
</evidence>
<dbReference type="SMART" id="SM00397">
    <property type="entry name" value="t_SNARE"/>
    <property type="match status" value="1"/>
</dbReference>
<dbReference type="InterPro" id="IPR000727">
    <property type="entry name" value="T_SNARE_dom"/>
</dbReference>
<dbReference type="GO" id="GO:0005484">
    <property type="term" value="F:SNAP receptor activity"/>
    <property type="evidence" value="ECO:0000318"/>
    <property type="project" value="GO_Central"/>
</dbReference>
<evidence type="ECO:0000313" key="11">
    <source>
        <dbReference type="EMBL" id="EDV29841.1"/>
    </source>
</evidence>
<dbReference type="GO" id="GO:0031201">
    <property type="term" value="C:SNARE complex"/>
    <property type="evidence" value="ECO:0000318"/>
    <property type="project" value="GO_Central"/>
</dbReference>
<dbReference type="FunCoup" id="B3RJT6">
    <property type="interactions" value="1880"/>
</dbReference>
<dbReference type="GO" id="GO:0048278">
    <property type="term" value="P:vesicle docking"/>
    <property type="evidence" value="ECO:0000318"/>
    <property type="project" value="GO_Central"/>
</dbReference>
<dbReference type="PANTHER" id="PTHR19957">
    <property type="entry name" value="SYNTAXIN"/>
    <property type="match status" value="1"/>
</dbReference>
<dbReference type="eggNOG" id="KOG0812">
    <property type="taxonomic scope" value="Eukaryota"/>
</dbReference>
<feature type="transmembrane region" description="Helical" evidence="9">
    <location>
        <begin position="296"/>
        <end position="316"/>
    </location>
</feature>
<dbReference type="InterPro" id="IPR010989">
    <property type="entry name" value="SNARE"/>
</dbReference>
<dbReference type="CTD" id="6750257"/>
<keyword evidence="6" id="KW-0175">Coiled coil</keyword>
<dbReference type="HOGENOM" id="CLU_044998_1_1_1"/>
<name>B3RJT6_TRIAD</name>
<dbReference type="PANTHER" id="PTHR19957:SF3">
    <property type="entry name" value="SYNTAXIN-5"/>
    <property type="match status" value="1"/>
</dbReference>
<dbReference type="Gene3D" id="1.20.58.70">
    <property type="match status" value="1"/>
</dbReference>
<gene>
    <name evidence="11" type="ORF">TRIADDRAFT_19936</name>
</gene>
<dbReference type="OMA" id="EHNHNVV"/>